<evidence type="ECO:0000313" key="2">
    <source>
        <dbReference type="Proteomes" id="UP000178449"/>
    </source>
</evidence>
<reference evidence="1 2" key="1">
    <citation type="journal article" date="2016" name="Nat. Commun.">
        <title>Thousands of microbial genomes shed light on interconnected biogeochemical processes in an aquifer system.</title>
        <authorList>
            <person name="Anantharaman K."/>
            <person name="Brown C.T."/>
            <person name="Hug L.A."/>
            <person name="Sharon I."/>
            <person name="Castelle C.J."/>
            <person name="Probst A.J."/>
            <person name="Thomas B.C."/>
            <person name="Singh A."/>
            <person name="Wilkins M.J."/>
            <person name="Karaoz U."/>
            <person name="Brodie E.L."/>
            <person name="Williams K.H."/>
            <person name="Hubbard S.S."/>
            <person name="Banfield J.F."/>
        </authorList>
    </citation>
    <scope>NUCLEOTIDE SEQUENCE [LARGE SCALE GENOMIC DNA]</scope>
</reference>
<comment type="caution">
    <text evidence="1">The sequence shown here is derived from an EMBL/GenBank/DDBJ whole genome shotgun (WGS) entry which is preliminary data.</text>
</comment>
<gene>
    <name evidence="1" type="ORF">A2527_07920</name>
</gene>
<name>A0A1F6GAG1_9PROT</name>
<dbReference type="AlphaFoldDB" id="A0A1F6GAG1"/>
<accession>A0A1F6GAG1</accession>
<dbReference type="Proteomes" id="UP000178449">
    <property type="component" value="Unassembled WGS sequence"/>
</dbReference>
<evidence type="ECO:0000313" key="1">
    <source>
        <dbReference type="EMBL" id="OGG95093.1"/>
    </source>
</evidence>
<sequence length="69" mass="8161">MPILFKSNKGMTRRRDQRFKQAITQNLIAPVNPKLKRLSFKGDLLVWLVNDTKEEIIIFKRWFGQDPSS</sequence>
<dbReference type="EMBL" id="MFNE01000026">
    <property type="protein sequence ID" value="OGG95093.1"/>
    <property type="molecule type" value="Genomic_DNA"/>
</dbReference>
<protein>
    <submittedName>
        <fullName evidence="1">Uncharacterized protein</fullName>
    </submittedName>
</protein>
<organism evidence="1 2">
    <name type="scientific">Candidatus Lambdaproteobacteria bacterium RIFOXYD2_FULL_50_16</name>
    <dbReference type="NCBI Taxonomy" id="1817772"/>
    <lineage>
        <taxon>Bacteria</taxon>
        <taxon>Pseudomonadati</taxon>
        <taxon>Pseudomonadota</taxon>
        <taxon>Candidatus Lambdaproteobacteria</taxon>
    </lineage>
</organism>
<proteinExistence type="predicted"/>
<dbReference type="STRING" id="1817772.A2527_07920"/>